<protein>
    <submittedName>
        <fullName evidence="2">Uncharacterized protein</fullName>
    </submittedName>
</protein>
<reference evidence="2" key="1">
    <citation type="submission" date="2020-06" db="EMBL/GenBank/DDBJ databases">
        <authorList>
            <person name="Li T."/>
            <person name="Hu X."/>
            <person name="Zhang T."/>
            <person name="Song X."/>
            <person name="Zhang H."/>
            <person name="Dai N."/>
            <person name="Sheng W."/>
            <person name="Hou X."/>
            <person name="Wei L."/>
        </authorList>
    </citation>
    <scope>NUCLEOTIDE SEQUENCE</scope>
    <source>
        <strain evidence="2">G01</strain>
        <tissue evidence="2">Leaf</tissue>
    </source>
</reference>
<feature type="region of interest" description="Disordered" evidence="1">
    <location>
        <begin position="31"/>
        <end position="54"/>
    </location>
</feature>
<feature type="compositionally biased region" description="Low complexity" evidence="1">
    <location>
        <begin position="31"/>
        <end position="53"/>
    </location>
</feature>
<organism evidence="2">
    <name type="scientific">Sesamum angustifolium</name>
    <dbReference type="NCBI Taxonomy" id="2727405"/>
    <lineage>
        <taxon>Eukaryota</taxon>
        <taxon>Viridiplantae</taxon>
        <taxon>Streptophyta</taxon>
        <taxon>Embryophyta</taxon>
        <taxon>Tracheophyta</taxon>
        <taxon>Spermatophyta</taxon>
        <taxon>Magnoliopsida</taxon>
        <taxon>eudicotyledons</taxon>
        <taxon>Gunneridae</taxon>
        <taxon>Pentapetalae</taxon>
        <taxon>asterids</taxon>
        <taxon>lamiids</taxon>
        <taxon>Lamiales</taxon>
        <taxon>Pedaliaceae</taxon>
        <taxon>Sesamum</taxon>
    </lineage>
</organism>
<evidence type="ECO:0000313" key="2">
    <source>
        <dbReference type="EMBL" id="KAL0333556.1"/>
    </source>
</evidence>
<dbReference type="AlphaFoldDB" id="A0AAW2MR62"/>
<reference evidence="2" key="2">
    <citation type="journal article" date="2024" name="Plant">
        <title>Genomic evolution and insights into agronomic trait innovations of Sesamum species.</title>
        <authorList>
            <person name="Miao H."/>
            <person name="Wang L."/>
            <person name="Qu L."/>
            <person name="Liu H."/>
            <person name="Sun Y."/>
            <person name="Le M."/>
            <person name="Wang Q."/>
            <person name="Wei S."/>
            <person name="Zheng Y."/>
            <person name="Lin W."/>
            <person name="Duan Y."/>
            <person name="Cao H."/>
            <person name="Xiong S."/>
            <person name="Wang X."/>
            <person name="Wei L."/>
            <person name="Li C."/>
            <person name="Ma Q."/>
            <person name="Ju M."/>
            <person name="Zhao R."/>
            <person name="Li G."/>
            <person name="Mu C."/>
            <person name="Tian Q."/>
            <person name="Mei H."/>
            <person name="Zhang T."/>
            <person name="Gao T."/>
            <person name="Zhang H."/>
        </authorList>
    </citation>
    <scope>NUCLEOTIDE SEQUENCE</scope>
    <source>
        <strain evidence="2">G01</strain>
    </source>
</reference>
<accession>A0AAW2MR62</accession>
<evidence type="ECO:0000256" key="1">
    <source>
        <dbReference type="SAM" id="MobiDB-lite"/>
    </source>
</evidence>
<sequence>MGRTHRVARREGSRSRSSSNLQFVLFSANHNGSSAAAGGEETAPAAATENNPSVPLASIQRVDFKEHKRMEGEAVF</sequence>
<gene>
    <name evidence="2" type="ORF">Sangu_1511800</name>
</gene>
<dbReference type="EMBL" id="JACGWK010000009">
    <property type="protein sequence ID" value="KAL0333556.1"/>
    <property type="molecule type" value="Genomic_DNA"/>
</dbReference>
<comment type="caution">
    <text evidence="2">The sequence shown here is derived from an EMBL/GenBank/DDBJ whole genome shotgun (WGS) entry which is preliminary data.</text>
</comment>
<name>A0AAW2MR62_9LAMI</name>
<proteinExistence type="predicted"/>